<dbReference type="InterPro" id="IPR026444">
    <property type="entry name" value="Secre_tail"/>
</dbReference>
<organism evidence="3 4">
    <name type="scientific">Seonamhaeicola maritimus</name>
    <dbReference type="NCBI Taxonomy" id="2591822"/>
    <lineage>
        <taxon>Bacteria</taxon>
        <taxon>Pseudomonadati</taxon>
        <taxon>Bacteroidota</taxon>
        <taxon>Flavobacteriia</taxon>
        <taxon>Flavobacteriales</taxon>
        <taxon>Flavobacteriaceae</taxon>
    </lineage>
</organism>
<dbReference type="AlphaFoldDB" id="A0A5C7GDP1"/>
<accession>A0A5C7GDP1</accession>
<feature type="non-terminal residue" evidence="3">
    <location>
        <position position="1"/>
    </location>
</feature>
<evidence type="ECO:0000256" key="1">
    <source>
        <dbReference type="ARBA" id="ARBA00022729"/>
    </source>
</evidence>
<protein>
    <submittedName>
        <fullName evidence="3">T9SS type A sorting domain-containing protein</fullName>
    </submittedName>
</protein>
<comment type="caution">
    <text evidence="3">The sequence shown here is derived from an EMBL/GenBank/DDBJ whole genome shotgun (WGS) entry which is preliminary data.</text>
</comment>
<evidence type="ECO:0000259" key="2">
    <source>
        <dbReference type="Pfam" id="PF18962"/>
    </source>
</evidence>
<proteinExistence type="predicted"/>
<gene>
    <name evidence="3" type="ORF">FUA22_18340</name>
</gene>
<reference evidence="3 4" key="1">
    <citation type="submission" date="2019-08" db="EMBL/GenBank/DDBJ databases">
        <title>Seonamhaeicola sediminis sp. nov., isolated from marine sediment.</title>
        <authorList>
            <person name="Cao W.R."/>
        </authorList>
    </citation>
    <scope>NUCLEOTIDE SEQUENCE [LARGE SCALE GENOMIC DNA]</scope>
    <source>
        <strain evidence="3 4">1505</strain>
    </source>
</reference>
<dbReference type="EMBL" id="VRKQ01000024">
    <property type="protein sequence ID" value="TXG34578.1"/>
    <property type="molecule type" value="Genomic_DNA"/>
</dbReference>
<name>A0A5C7GDP1_9FLAO</name>
<dbReference type="RefSeq" id="WP_147770063.1">
    <property type="nucleotide sequence ID" value="NZ_VRKQ01000024.1"/>
</dbReference>
<dbReference type="NCBIfam" id="TIGR04183">
    <property type="entry name" value="Por_Secre_tail"/>
    <property type="match status" value="1"/>
</dbReference>
<sequence>HLGYEDNVSFDGVTNANQLSGCYVLSNAITVNRTAINGGSITGGTDNSFSFTVGDETADKIAADAITLTGNVGTNSKWLVTDEDGTKILGVHDNYTDPDFDGAAAGTCKLWHLSYEDGIEGLTVPDEGDHLVSGLTGACFDLSNPITIVRTASTSGKIALYPNPSKGSVTVKLINFSADNVNISLFNLNNSMIYNEDITFRTVFKKQSLDVSDYDSGIYFVKVTNLDSGAVAIKQLVID</sequence>
<keyword evidence="1" id="KW-0732">Signal</keyword>
<evidence type="ECO:0000313" key="3">
    <source>
        <dbReference type="EMBL" id="TXG34578.1"/>
    </source>
</evidence>
<keyword evidence="4" id="KW-1185">Reference proteome</keyword>
<dbReference type="Proteomes" id="UP000321080">
    <property type="component" value="Unassembled WGS sequence"/>
</dbReference>
<evidence type="ECO:0000313" key="4">
    <source>
        <dbReference type="Proteomes" id="UP000321080"/>
    </source>
</evidence>
<dbReference type="Pfam" id="PF18962">
    <property type="entry name" value="Por_Secre_tail"/>
    <property type="match status" value="1"/>
</dbReference>
<feature type="domain" description="Secretion system C-terminal sorting" evidence="2">
    <location>
        <begin position="160"/>
        <end position="236"/>
    </location>
</feature>
<dbReference type="OrthoDB" id="1013900at2"/>